<evidence type="ECO:0000259" key="13">
    <source>
        <dbReference type="PROSITE" id="PS50888"/>
    </source>
</evidence>
<dbReference type="GO" id="GO:0005634">
    <property type="term" value="C:nucleus"/>
    <property type="evidence" value="ECO:0007669"/>
    <property type="project" value="UniProtKB-SubCell"/>
</dbReference>
<keyword evidence="5" id="KW-0238">DNA-binding</keyword>
<dbReference type="CDD" id="cd19711">
    <property type="entry name" value="bHLH_TS_MIST1"/>
    <property type="match status" value="1"/>
</dbReference>
<keyword evidence="15" id="KW-1185">Reference proteome</keyword>
<evidence type="ECO:0000256" key="3">
    <source>
        <dbReference type="ARBA" id="ARBA00022553"/>
    </source>
</evidence>
<gene>
    <name evidence="14" type="ORF">SMAX5B_020298</name>
</gene>
<name>A0A2U9CLK9_SCOMX</name>
<dbReference type="InterPro" id="IPR011598">
    <property type="entry name" value="bHLH_dom"/>
</dbReference>
<evidence type="ECO:0000256" key="2">
    <source>
        <dbReference type="ARBA" id="ARBA00022491"/>
    </source>
</evidence>
<dbReference type="InterPro" id="IPR036638">
    <property type="entry name" value="HLH_DNA-bd_sf"/>
</dbReference>
<dbReference type="Proteomes" id="UP000246464">
    <property type="component" value="Chromosome 18"/>
</dbReference>
<evidence type="ECO:0000256" key="9">
    <source>
        <dbReference type="ARBA" id="ARBA00067368"/>
    </source>
</evidence>
<dbReference type="GO" id="GO:0046983">
    <property type="term" value="F:protein dimerization activity"/>
    <property type="evidence" value="ECO:0007669"/>
    <property type="project" value="InterPro"/>
</dbReference>
<dbReference type="Gene3D" id="4.10.280.10">
    <property type="entry name" value="Helix-loop-helix DNA-binding domain"/>
    <property type="match status" value="1"/>
</dbReference>
<keyword evidence="4" id="KW-0805">Transcription regulation</keyword>
<dbReference type="GO" id="GO:0000981">
    <property type="term" value="F:DNA-binding transcription factor activity, RNA polymerase II-specific"/>
    <property type="evidence" value="ECO:0007669"/>
    <property type="project" value="TreeGrafter"/>
</dbReference>
<reference evidence="14 15" key="1">
    <citation type="submission" date="2017-12" db="EMBL/GenBank/DDBJ databases">
        <title>Integrating genomic resources of turbot (Scophthalmus maximus) in depth evaluation of genetic and physical mapping variation across individuals.</title>
        <authorList>
            <person name="Martinez P."/>
        </authorList>
    </citation>
    <scope>NUCLEOTIDE SEQUENCE [LARGE SCALE GENOMIC DNA]</scope>
</reference>
<organism evidence="14 15">
    <name type="scientific">Scophthalmus maximus</name>
    <name type="common">Turbot</name>
    <name type="synonym">Psetta maxima</name>
    <dbReference type="NCBI Taxonomy" id="52904"/>
    <lineage>
        <taxon>Eukaryota</taxon>
        <taxon>Metazoa</taxon>
        <taxon>Chordata</taxon>
        <taxon>Craniata</taxon>
        <taxon>Vertebrata</taxon>
        <taxon>Euteleostomi</taxon>
        <taxon>Actinopterygii</taxon>
        <taxon>Neopterygii</taxon>
        <taxon>Teleostei</taxon>
        <taxon>Neoteleostei</taxon>
        <taxon>Acanthomorphata</taxon>
        <taxon>Carangaria</taxon>
        <taxon>Pleuronectiformes</taxon>
        <taxon>Pleuronectoidei</taxon>
        <taxon>Scophthalmidae</taxon>
        <taxon>Scophthalmus</taxon>
    </lineage>
</organism>
<feature type="compositionally biased region" description="Basic and acidic residues" evidence="12">
    <location>
        <begin position="332"/>
        <end position="347"/>
    </location>
</feature>
<dbReference type="PROSITE" id="PS50888">
    <property type="entry name" value="BHLH"/>
    <property type="match status" value="1"/>
</dbReference>
<evidence type="ECO:0000256" key="4">
    <source>
        <dbReference type="ARBA" id="ARBA00023015"/>
    </source>
</evidence>
<feature type="domain" description="BHLH" evidence="13">
    <location>
        <begin position="338"/>
        <end position="390"/>
    </location>
</feature>
<keyword evidence="6" id="KW-0804">Transcription</keyword>
<feature type="region of interest" description="Disordered" evidence="12">
    <location>
        <begin position="255"/>
        <end position="347"/>
    </location>
</feature>
<dbReference type="SUPFAM" id="SSF47459">
    <property type="entry name" value="HLH, helix-loop-helix DNA-binding domain"/>
    <property type="match status" value="1"/>
</dbReference>
<keyword evidence="7" id="KW-0539">Nucleus</keyword>
<dbReference type="GO" id="GO:0070888">
    <property type="term" value="F:E-box binding"/>
    <property type="evidence" value="ECO:0007669"/>
    <property type="project" value="TreeGrafter"/>
</dbReference>
<evidence type="ECO:0000256" key="12">
    <source>
        <dbReference type="SAM" id="MobiDB-lite"/>
    </source>
</evidence>
<evidence type="ECO:0000256" key="7">
    <source>
        <dbReference type="ARBA" id="ARBA00023242"/>
    </source>
</evidence>
<dbReference type="FunFam" id="4.10.280.10:FF:000065">
    <property type="entry name" value="class A basic helix-loop-helix protein 15"/>
    <property type="match status" value="1"/>
</dbReference>
<keyword evidence="2" id="KW-0678">Repressor</keyword>
<evidence type="ECO:0000256" key="10">
    <source>
        <dbReference type="ARBA" id="ARBA00076138"/>
    </source>
</evidence>
<keyword evidence="3" id="KW-0597">Phosphoprotein</keyword>
<accession>A0A2U9CLK9</accession>
<evidence type="ECO:0000256" key="11">
    <source>
        <dbReference type="ARBA" id="ARBA00077672"/>
    </source>
</evidence>
<dbReference type="PANTHER" id="PTHR19290:SF160">
    <property type="entry name" value="CLASS A BASIC HELIX-LOOP-HELIX PROTEIN 15"/>
    <property type="match status" value="1"/>
</dbReference>
<dbReference type="GO" id="GO:0061564">
    <property type="term" value="P:axon development"/>
    <property type="evidence" value="ECO:0007669"/>
    <property type="project" value="TreeGrafter"/>
</dbReference>
<dbReference type="PANTHER" id="PTHR19290">
    <property type="entry name" value="BASIC HELIX-LOOP-HELIX PROTEIN NEUROGENIN-RELATED"/>
    <property type="match status" value="1"/>
</dbReference>
<dbReference type="Pfam" id="PF00010">
    <property type="entry name" value="HLH"/>
    <property type="match status" value="1"/>
</dbReference>
<dbReference type="STRING" id="52904.ENSSMAP00000016027"/>
<dbReference type="AlphaFoldDB" id="A0A2U9CLK9"/>
<evidence type="ECO:0000313" key="14">
    <source>
        <dbReference type="EMBL" id="AWP17427.1"/>
    </source>
</evidence>
<evidence type="ECO:0000313" key="15">
    <source>
        <dbReference type="Proteomes" id="UP000246464"/>
    </source>
</evidence>
<proteinExistence type="predicted"/>
<evidence type="ECO:0000256" key="8">
    <source>
        <dbReference type="ARBA" id="ARBA00064489"/>
    </source>
</evidence>
<dbReference type="InterPro" id="IPR050359">
    <property type="entry name" value="bHLH_transcription_factors"/>
</dbReference>
<dbReference type="EMBL" id="CP026260">
    <property type="protein sequence ID" value="AWP17427.1"/>
    <property type="molecule type" value="Genomic_DNA"/>
</dbReference>
<evidence type="ECO:0000256" key="5">
    <source>
        <dbReference type="ARBA" id="ARBA00023125"/>
    </source>
</evidence>
<comment type="subunit">
    <text evidence="8">Forms homodimers or heterodimers with TCF3 gene products E12 and E47. These dimers bind to the E-box site, however, heterodimer with MYOD1 does not bind target DNA.</text>
</comment>
<evidence type="ECO:0000256" key="6">
    <source>
        <dbReference type="ARBA" id="ARBA00023163"/>
    </source>
</evidence>
<protein>
    <recommendedName>
        <fullName evidence="9">Class A basic helix-loop-helix protein 15</fullName>
    </recommendedName>
    <alternativeName>
        <fullName evidence="11">Class B basic helix-loop-helix protein 8</fullName>
    </alternativeName>
    <alternativeName>
        <fullName evidence="10">Muscle, intestine and stomach expression 1</fullName>
    </alternativeName>
</protein>
<evidence type="ECO:0000256" key="1">
    <source>
        <dbReference type="ARBA" id="ARBA00004123"/>
    </source>
</evidence>
<dbReference type="GO" id="GO:0045944">
    <property type="term" value="P:positive regulation of transcription by RNA polymerase II"/>
    <property type="evidence" value="ECO:0007669"/>
    <property type="project" value="TreeGrafter"/>
</dbReference>
<comment type="subcellular location">
    <subcellularLocation>
        <location evidence="1">Nucleus</location>
    </subcellularLocation>
</comment>
<feature type="compositionally biased region" description="Acidic residues" evidence="12">
    <location>
        <begin position="278"/>
        <end position="288"/>
    </location>
</feature>
<dbReference type="SMART" id="SM00353">
    <property type="entry name" value="HLH"/>
    <property type="match status" value="1"/>
</dbReference>
<dbReference type="GO" id="GO:0007423">
    <property type="term" value="P:sensory organ development"/>
    <property type="evidence" value="ECO:0007669"/>
    <property type="project" value="TreeGrafter"/>
</dbReference>
<sequence>MSGAHRVQAQFCRPLGNSSVPEFPEEAPWTRLILNPRDVFTLITRNVNLASQQHTFTMDRPNRSIIFCDEDIQPRPFGEIRSTRDRRTLKENAGNRISNKNNVSRNLKNAQSLADLNNNSEDDHGEAAPGENFNMLTLKSLLKPCQNYNHPGESPGRDGDVKMRRSVSFNDDVIVYLFDQESPTAQLRSEPLTSLPSSSACDLPDVTYEDSGTQHTNCLTRFYLFNDNLCALVEKYIYSNTVRPIEAVRSVRERVEGGRRMKSKGKAVKPSSRTWSDPEPELEPDTEPEPGSSEQEGSEASVRIGGTWKGSLRSRQGGVGGGRRRRRQRSTGNRERSVRRLESNERERQRMHKLNNAFQALREAIPHVKTDKKLSKIETLTLAKNYIKALTTIILDMSGACLPDGGVASEASAAKLLQCYQQHLEEEGEEGLTQYLTHMHSFSQGS</sequence>
<feature type="compositionally biased region" description="Low complexity" evidence="12">
    <location>
        <begin position="289"/>
        <end position="301"/>
    </location>
</feature>